<sequence>MSSTTQDVESSISVADRDKCSANTNTRFTYDQGPRIISPTDGKFVDLLSVGVRYIANSHDTAGLFSVVEHPIPPKTLVAPLHKHTFEDEYSFVISGRMGAMLGDDVVYANAGDFVFKPRDQWHTFWNDGTEMCHVLEIIAPGGFEQYFDELCTLQTAANSSLNVDEIMAPGMPGAELAAKYGLAFQPESIEKICEEHDLVYPGNKMFGERKK</sequence>
<organism evidence="1 2">
    <name type="scientific">Zarea fungicola</name>
    <dbReference type="NCBI Taxonomy" id="93591"/>
    <lineage>
        <taxon>Eukaryota</taxon>
        <taxon>Fungi</taxon>
        <taxon>Dikarya</taxon>
        <taxon>Ascomycota</taxon>
        <taxon>Pezizomycotina</taxon>
        <taxon>Sordariomycetes</taxon>
        <taxon>Hypocreomycetidae</taxon>
        <taxon>Hypocreales</taxon>
        <taxon>Cordycipitaceae</taxon>
        <taxon>Zarea</taxon>
    </lineage>
</organism>
<proteinExistence type="predicted"/>
<protein>
    <submittedName>
        <fullName evidence="1">Uncharacterized protein</fullName>
    </submittedName>
</protein>
<comment type="caution">
    <text evidence="1">The sequence shown here is derived from an EMBL/GenBank/DDBJ whole genome shotgun (WGS) entry which is preliminary data.</text>
</comment>
<reference evidence="1" key="1">
    <citation type="submission" date="2022-08" db="EMBL/GenBank/DDBJ databases">
        <title>Genome Sequence of Lecanicillium fungicola.</title>
        <authorList>
            <person name="Buettner E."/>
        </authorList>
    </citation>
    <scope>NUCLEOTIDE SEQUENCE</scope>
    <source>
        <strain evidence="1">Babe33</strain>
    </source>
</reference>
<accession>A0ACC1N7W5</accession>
<name>A0ACC1N7W5_9HYPO</name>
<dbReference type="EMBL" id="JANJQO010000715">
    <property type="protein sequence ID" value="KAJ2975382.1"/>
    <property type="molecule type" value="Genomic_DNA"/>
</dbReference>
<evidence type="ECO:0000313" key="1">
    <source>
        <dbReference type="EMBL" id="KAJ2975382.1"/>
    </source>
</evidence>
<dbReference type="Proteomes" id="UP001143910">
    <property type="component" value="Unassembled WGS sequence"/>
</dbReference>
<keyword evidence="2" id="KW-1185">Reference proteome</keyword>
<evidence type="ECO:0000313" key="2">
    <source>
        <dbReference type="Proteomes" id="UP001143910"/>
    </source>
</evidence>
<gene>
    <name evidence="1" type="ORF">NQ176_g5552</name>
</gene>